<feature type="binding site" evidence="4">
    <location>
        <position position="311"/>
    </location>
    <ligand>
        <name>NAD(+)</name>
        <dbReference type="ChEBI" id="CHEBI:57540"/>
    </ligand>
</feature>
<dbReference type="SMART" id="SM00996">
    <property type="entry name" value="AdoHcyase"/>
    <property type="match status" value="1"/>
</dbReference>
<dbReference type="SUPFAM" id="SSF52283">
    <property type="entry name" value="Formate/glycerate dehydrogenase catalytic domain-like"/>
    <property type="match status" value="1"/>
</dbReference>
<comment type="subcellular location">
    <subcellularLocation>
        <location evidence="4">Cytoplasm</location>
    </subcellularLocation>
</comment>
<dbReference type="HAMAP" id="MF_00563">
    <property type="entry name" value="AdoHcyase"/>
    <property type="match status" value="1"/>
</dbReference>
<keyword evidence="9" id="KW-1185">Reference proteome</keyword>
<feature type="binding site" evidence="4">
    <location>
        <begin position="225"/>
        <end position="227"/>
    </location>
    <ligand>
        <name>NAD(+)</name>
        <dbReference type="ChEBI" id="CHEBI:57540"/>
    </ligand>
</feature>
<dbReference type="PIRSF" id="PIRSF001109">
    <property type="entry name" value="Ad_hcy_hydrolase"/>
    <property type="match status" value="1"/>
</dbReference>
<keyword evidence="3 4" id="KW-0520">NAD</keyword>
<feature type="binding site" evidence="4">
    <location>
        <position position="346"/>
    </location>
    <ligand>
        <name>NAD(+)</name>
        <dbReference type="ChEBI" id="CHEBI:57540"/>
    </ligand>
</feature>
<keyword evidence="2 4" id="KW-0554">One-carbon metabolism</keyword>
<dbReference type="InterPro" id="IPR020082">
    <property type="entry name" value="S-Ado-L-homoCys_hydrolase_CS"/>
</dbReference>
<proteinExistence type="inferred from homology"/>
<evidence type="ECO:0000256" key="5">
    <source>
        <dbReference type="RuleBase" id="RU000548"/>
    </source>
</evidence>
<dbReference type="PANTHER" id="PTHR23420:SF0">
    <property type="entry name" value="ADENOSYLHOMOCYSTEINASE"/>
    <property type="match status" value="1"/>
</dbReference>
<feature type="domain" description="S-adenosyl-L-homocysteine hydrolase NAD binding" evidence="7">
    <location>
        <begin position="259"/>
        <end position="421"/>
    </location>
</feature>
<evidence type="ECO:0000256" key="1">
    <source>
        <dbReference type="ARBA" id="ARBA00007122"/>
    </source>
</evidence>
<dbReference type="SUPFAM" id="SSF51735">
    <property type="entry name" value="NAD(P)-binding Rossmann-fold domains"/>
    <property type="match status" value="1"/>
</dbReference>
<dbReference type="Gene3D" id="3.40.50.1480">
    <property type="entry name" value="Adenosylhomocysteinase-like"/>
    <property type="match status" value="1"/>
</dbReference>
<evidence type="ECO:0000259" key="7">
    <source>
        <dbReference type="SMART" id="SM00997"/>
    </source>
</evidence>
<comment type="function">
    <text evidence="4">May play a key role in the regulation of the intracellular concentration of adenosylhomocysteine.</text>
</comment>
<evidence type="ECO:0000256" key="4">
    <source>
        <dbReference type="HAMAP-Rule" id="MF_00563"/>
    </source>
</evidence>
<dbReference type="Gene3D" id="3.40.50.720">
    <property type="entry name" value="NAD(P)-binding Rossmann-like Domain"/>
    <property type="match status" value="1"/>
</dbReference>
<comment type="similarity">
    <text evidence="1 4 6">Belongs to the adenosylhomocysteinase family.</text>
</comment>
<sequence>MSLLDTPRGDTEPDSPTLEFQVADLDLAEAGRHQIRLAEQEMPGLMALRERYAESRPLAGARIAGSLHMTVQTAVLIETLVTLGAQVRWASCNIFSTQDEAAAAVVVGRDGTPTDPRGVPVFAWKGETVEEYWDCAERIFDWSTEAVAEGGDYLGPTMILDDGGDATLLVQRGVEYERGDGVPETRDEDGAEQRAFLDVLRRSLDRDPERWQRIAADIRGVSEETTTGVHRLLEMDREGTLLFPAISVNDSVTKSKFDNRYGIRHSLVDGLNRATDILIGGKTAFVVGYGDVGKGAVDALRGQGARVIVGEVDPILALQAAMDGFQVAPLDDVVGQVDIVVTATGNDGVVTVDHLLGLKHLAVVANVGHFDTEIDVAGLETLEGAERIRIKPQVDEWRLPNGRSIVVLSEGRLMNLGNATGHPSFVMSMSFTNQVLAQLELWTTPEAYPVSVATLPRALDEEVARLHLDALGAKLTRLTKRQAKYLGVDREGPFKPDTYRY</sequence>
<dbReference type="Pfam" id="PF05221">
    <property type="entry name" value="AdoHcyase"/>
    <property type="match status" value="1"/>
</dbReference>
<dbReference type="NCBIfam" id="TIGR00936">
    <property type="entry name" value="ahcY"/>
    <property type="match status" value="1"/>
</dbReference>
<comment type="caution">
    <text evidence="8">The sequence shown here is derived from an EMBL/GenBank/DDBJ whole genome shotgun (WGS) entry which is preliminary data.</text>
</comment>
<dbReference type="PROSITE" id="PS00738">
    <property type="entry name" value="ADOHCYASE_1"/>
    <property type="match status" value="1"/>
</dbReference>
<evidence type="ECO:0000256" key="2">
    <source>
        <dbReference type="ARBA" id="ARBA00022563"/>
    </source>
</evidence>
<dbReference type="Proteomes" id="UP001597347">
    <property type="component" value="Unassembled WGS sequence"/>
</dbReference>
<comment type="caution">
    <text evidence="4">Lacks conserved residue(s) required for the propagation of feature annotation.</text>
</comment>
<organism evidence="8 9">
    <name type="scientific">Amnibacterium endophyticum</name>
    <dbReference type="NCBI Taxonomy" id="2109337"/>
    <lineage>
        <taxon>Bacteria</taxon>
        <taxon>Bacillati</taxon>
        <taxon>Actinomycetota</taxon>
        <taxon>Actinomycetes</taxon>
        <taxon>Micrococcales</taxon>
        <taxon>Microbacteriaceae</taxon>
        <taxon>Amnibacterium</taxon>
    </lineage>
</organism>
<comment type="catalytic activity">
    <reaction evidence="4 5">
        <text>S-adenosyl-L-homocysteine + H2O = L-homocysteine + adenosine</text>
        <dbReference type="Rhea" id="RHEA:21708"/>
        <dbReference type="ChEBI" id="CHEBI:15377"/>
        <dbReference type="ChEBI" id="CHEBI:16335"/>
        <dbReference type="ChEBI" id="CHEBI:57856"/>
        <dbReference type="ChEBI" id="CHEBI:58199"/>
        <dbReference type="EC" id="3.13.2.1"/>
    </reaction>
</comment>
<feature type="binding site" evidence="4">
    <location>
        <position position="70"/>
    </location>
    <ligand>
        <name>substrate</name>
    </ligand>
</feature>
<keyword evidence="4 5" id="KW-0378">Hydrolase</keyword>
<comment type="pathway">
    <text evidence="4 5">Amino-acid biosynthesis; L-homocysteine biosynthesis; L-homocysteine from S-adenosyl-L-homocysteine: step 1/1.</text>
</comment>
<dbReference type="NCBIfam" id="NF004005">
    <property type="entry name" value="PRK05476.2-3"/>
    <property type="match status" value="1"/>
</dbReference>
<evidence type="ECO:0000256" key="6">
    <source>
        <dbReference type="RuleBase" id="RU004166"/>
    </source>
</evidence>
<dbReference type="CDD" id="cd00401">
    <property type="entry name" value="SAHH"/>
    <property type="match status" value="1"/>
</dbReference>
<dbReference type="EC" id="3.13.2.1" evidence="4"/>
<feature type="binding site" evidence="4">
    <location>
        <begin position="288"/>
        <end position="293"/>
    </location>
    <ligand>
        <name>NAD(+)</name>
        <dbReference type="ChEBI" id="CHEBI:57540"/>
    </ligand>
</feature>
<reference evidence="9" key="1">
    <citation type="journal article" date="2019" name="Int. J. Syst. Evol. Microbiol.">
        <title>The Global Catalogue of Microorganisms (GCM) 10K type strain sequencing project: providing services to taxonomists for standard genome sequencing and annotation.</title>
        <authorList>
            <consortium name="The Broad Institute Genomics Platform"/>
            <consortium name="The Broad Institute Genome Sequencing Center for Infectious Disease"/>
            <person name="Wu L."/>
            <person name="Ma J."/>
        </authorList>
    </citation>
    <scope>NUCLEOTIDE SEQUENCE [LARGE SCALE GENOMIC DNA]</scope>
    <source>
        <strain evidence="9">CGMCC 1.12471</strain>
    </source>
</reference>
<feature type="binding site" evidence="4">
    <location>
        <position position="254"/>
    </location>
    <ligand>
        <name>substrate</name>
    </ligand>
</feature>
<feature type="binding site" evidence="4">
    <location>
        <position position="224"/>
    </location>
    <ligand>
        <name>substrate</name>
    </ligand>
</feature>
<feature type="binding site" evidence="4">
    <location>
        <position position="415"/>
    </location>
    <ligand>
        <name>NAD(+)</name>
        <dbReference type="ChEBI" id="CHEBI:57540"/>
    </ligand>
</feature>
<name>A0ABW4L9I8_9MICO</name>
<evidence type="ECO:0000313" key="8">
    <source>
        <dbReference type="EMBL" id="MFD1720091.1"/>
    </source>
</evidence>
<dbReference type="InterPro" id="IPR000043">
    <property type="entry name" value="Adenosylhomocysteinase-like"/>
</dbReference>
<evidence type="ECO:0000313" key="9">
    <source>
        <dbReference type="Proteomes" id="UP001597347"/>
    </source>
</evidence>
<feature type="binding site" evidence="4">
    <location>
        <position position="259"/>
    </location>
    <ligand>
        <name>NAD(+)</name>
        <dbReference type="ChEBI" id="CHEBI:57540"/>
    </ligand>
</feature>
<dbReference type="RefSeq" id="WP_377931298.1">
    <property type="nucleotide sequence ID" value="NZ_JBHUEA010000001.1"/>
</dbReference>
<comment type="cofactor">
    <cofactor evidence="4 5">
        <name>NAD(+)</name>
        <dbReference type="ChEBI" id="CHEBI:57540"/>
    </cofactor>
    <text evidence="4 5">Binds 1 NAD(+) per subunit.</text>
</comment>
<dbReference type="EMBL" id="JBHUEA010000001">
    <property type="protein sequence ID" value="MFD1720091.1"/>
    <property type="molecule type" value="Genomic_DNA"/>
</dbReference>
<feature type="binding site" evidence="4">
    <location>
        <position position="258"/>
    </location>
    <ligand>
        <name>substrate</name>
    </ligand>
</feature>
<protein>
    <recommendedName>
        <fullName evidence="4">Adenosylhomocysteinase</fullName>
        <ecNumber evidence="4">3.13.2.1</ecNumber>
    </recommendedName>
    <alternativeName>
        <fullName evidence="4">S-adenosyl-L-homocysteine hydrolase</fullName>
        <shortName evidence="4">AdoHcyase</shortName>
    </alternativeName>
</protein>
<dbReference type="InterPro" id="IPR042172">
    <property type="entry name" value="Adenosylhomocyst_ase-like_sf"/>
</dbReference>
<gene>
    <name evidence="4 8" type="primary">ahcY</name>
    <name evidence="8" type="ORF">ACFSBI_00885</name>
</gene>
<keyword evidence="4" id="KW-0963">Cytoplasm</keyword>
<feature type="binding site" evidence="4">
    <location>
        <position position="162"/>
    </location>
    <ligand>
        <name>substrate</name>
    </ligand>
</feature>
<dbReference type="InterPro" id="IPR036291">
    <property type="entry name" value="NAD(P)-bd_dom_sf"/>
</dbReference>
<evidence type="ECO:0000256" key="3">
    <source>
        <dbReference type="ARBA" id="ARBA00023027"/>
    </source>
</evidence>
<accession>A0ABW4L9I8</accession>
<dbReference type="Pfam" id="PF00670">
    <property type="entry name" value="AdoHcyase_NAD"/>
    <property type="match status" value="1"/>
</dbReference>
<dbReference type="InterPro" id="IPR015878">
    <property type="entry name" value="Ado_hCys_hydrolase_NAD-bd"/>
</dbReference>
<dbReference type="PANTHER" id="PTHR23420">
    <property type="entry name" value="ADENOSYLHOMOCYSTEINASE"/>
    <property type="match status" value="1"/>
</dbReference>
<dbReference type="SMART" id="SM00997">
    <property type="entry name" value="AdoHcyase_NAD"/>
    <property type="match status" value="1"/>
</dbReference>